<accession>A0ABN9WS39</accession>
<dbReference type="PROSITE" id="PS51352">
    <property type="entry name" value="THIOREDOXIN_2"/>
    <property type="match status" value="1"/>
</dbReference>
<comment type="caution">
    <text evidence="2">The sequence shown here is derived from an EMBL/GenBank/DDBJ whole genome shotgun (WGS) entry which is preliminary data.</text>
</comment>
<gene>
    <name evidence="2" type="ORF">PCOR1329_LOCUS70089</name>
</gene>
<evidence type="ECO:0000313" key="2">
    <source>
        <dbReference type="EMBL" id="CAK0889585.1"/>
    </source>
</evidence>
<dbReference type="InterPro" id="IPR013766">
    <property type="entry name" value="Thioredoxin_domain"/>
</dbReference>
<dbReference type="Pfam" id="PF13905">
    <property type="entry name" value="Thioredoxin_8"/>
    <property type="match status" value="1"/>
</dbReference>
<keyword evidence="3" id="KW-1185">Reference proteome</keyword>
<evidence type="ECO:0000313" key="3">
    <source>
        <dbReference type="Proteomes" id="UP001189429"/>
    </source>
</evidence>
<feature type="domain" description="Thioredoxin" evidence="1">
    <location>
        <begin position="1"/>
        <end position="201"/>
    </location>
</feature>
<dbReference type="PANTHER" id="PTHR46472">
    <property type="entry name" value="NUCLEOREDOXIN"/>
    <property type="match status" value="1"/>
</dbReference>
<dbReference type="InterPro" id="IPR036249">
    <property type="entry name" value="Thioredoxin-like_sf"/>
</dbReference>
<name>A0ABN9WS39_9DINO</name>
<protein>
    <recommendedName>
        <fullName evidence="1">Thioredoxin domain-containing protein</fullName>
    </recommendedName>
</protein>
<evidence type="ECO:0000259" key="1">
    <source>
        <dbReference type="PROSITE" id="PS51352"/>
    </source>
</evidence>
<sequence>MTHYFDNGKVTTKAVFDSWGGASAGVDWAVVLGSTLKTPEGDKPTGSVLANKRHVALVFSGSWCPWCRAFEPMLEDMYKKVKANDPNDTEIVYVSVDADSVAFDEATRGKPWPAMPYDISQGNSTVPVGFVQRKIREESGKPMGTLQAKYSLSSLPSIVVLDGKTGNIISKDVRQELGDNPEDGCAWKPSAPASWLEATENAGVDRAVVPGSALKTLEGDKPTGIVLASKKFWCRAFGRCWRSSAR</sequence>
<proteinExistence type="predicted"/>
<dbReference type="SUPFAM" id="SSF52833">
    <property type="entry name" value="Thioredoxin-like"/>
    <property type="match status" value="1"/>
</dbReference>
<dbReference type="EMBL" id="CAUYUJ010019237">
    <property type="protein sequence ID" value="CAK0889585.1"/>
    <property type="molecule type" value="Genomic_DNA"/>
</dbReference>
<organism evidence="2 3">
    <name type="scientific">Prorocentrum cordatum</name>
    <dbReference type="NCBI Taxonomy" id="2364126"/>
    <lineage>
        <taxon>Eukaryota</taxon>
        <taxon>Sar</taxon>
        <taxon>Alveolata</taxon>
        <taxon>Dinophyceae</taxon>
        <taxon>Prorocentrales</taxon>
        <taxon>Prorocentraceae</taxon>
        <taxon>Prorocentrum</taxon>
    </lineage>
</organism>
<dbReference type="Proteomes" id="UP001189429">
    <property type="component" value="Unassembled WGS sequence"/>
</dbReference>
<dbReference type="PANTHER" id="PTHR46472:SF1">
    <property type="entry name" value="NUCLEOREDOXIN"/>
    <property type="match status" value="1"/>
</dbReference>
<reference evidence="2" key="1">
    <citation type="submission" date="2023-10" db="EMBL/GenBank/DDBJ databases">
        <authorList>
            <person name="Chen Y."/>
            <person name="Shah S."/>
            <person name="Dougan E. K."/>
            <person name="Thang M."/>
            <person name="Chan C."/>
        </authorList>
    </citation>
    <scope>NUCLEOTIDE SEQUENCE [LARGE SCALE GENOMIC DNA]</scope>
</reference>
<dbReference type="Gene3D" id="3.40.30.10">
    <property type="entry name" value="Glutaredoxin"/>
    <property type="match status" value="1"/>
</dbReference>
<dbReference type="InterPro" id="IPR012336">
    <property type="entry name" value="Thioredoxin-like_fold"/>
</dbReference>